<evidence type="ECO:0000313" key="3">
    <source>
        <dbReference type="RefSeq" id="XP_070464213.1"/>
    </source>
</evidence>
<protein>
    <submittedName>
        <fullName evidence="3 4">Uncharacterized protein isoform X1</fullName>
    </submittedName>
</protein>
<accession>A0ABM4NGZ2</accession>
<evidence type="ECO:0000256" key="1">
    <source>
        <dbReference type="SAM" id="MobiDB-lite"/>
    </source>
</evidence>
<feature type="compositionally biased region" description="Low complexity" evidence="1">
    <location>
        <begin position="26"/>
        <end position="44"/>
    </location>
</feature>
<reference evidence="3 4" key="1">
    <citation type="submission" date="2025-05" db="UniProtKB">
        <authorList>
            <consortium name="RefSeq"/>
        </authorList>
    </citation>
    <scope>IDENTIFICATION</scope>
    <source>
        <tissue evidence="3 4">Blood</tissue>
    </source>
</reference>
<dbReference type="RefSeq" id="XP_070464213.1">
    <property type="nucleotide sequence ID" value="XM_070608112.1"/>
</dbReference>
<gene>
    <name evidence="3 4 5 6" type="primary">LOC103553054</name>
</gene>
<dbReference type="RefSeq" id="XP_070464214.1">
    <property type="nucleotide sequence ID" value="XM_070608113.1"/>
</dbReference>
<feature type="compositionally biased region" description="Low complexity" evidence="1">
    <location>
        <begin position="119"/>
        <end position="135"/>
    </location>
</feature>
<organism evidence="2 4">
    <name type="scientific">Equus przewalskii</name>
    <name type="common">Przewalski's horse</name>
    <name type="synonym">Equus caballus przewalskii</name>
    <dbReference type="NCBI Taxonomy" id="9798"/>
    <lineage>
        <taxon>Eukaryota</taxon>
        <taxon>Metazoa</taxon>
        <taxon>Chordata</taxon>
        <taxon>Craniata</taxon>
        <taxon>Vertebrata</taxon>
        <taxon>Euteleostomi</taxon>
        <taxon>Mammalia</taxon>
        <taxon>Eutheria</taxon>
        <taxon>Laurasiatheria</taxon>
        <taxon>Perissodactyla</taxon>
        <taxon>Equidae</taxon>
        <taxon>Equus</taxon>
    </lineage>
</organism>
<name>A0ABM4NGZ2_EQUPR</name>
<feature type="region of interest" description="Disordered" evidence="1">
    <location>
        <begin position="161"/>
        <end position="181"/>
    </location>
</feature>
<evidence type="ECO:0000313" key="6">
    <source>
        <dbReference type="RefSeq" id="XP_070464216.1"/>
    </source>
</evidence>
<feature type="region of interest" description="Disordered" evidence="1">
    <location>
        <begin position="77"/>
        <end position="135"/>
    </location>
</feature>
<proteinExistence type="predicted"/>
<feature type="compositionally biased region" description="Low complexity" evidence="1">
    <location>
        <begin position="85"/>
        <end position="100"/>
    </location>
</feature>
<keyword evidence="2" id="KW-1185">Reference proteome</keyword>
<feature type="region of interest" description="Disordered" evidence="1">
    <location>
        <begin position="26"/>
        <end position="49"/>
    </location>
</feature>
<evidence type="ECO:0000313" key="2">
    <source>
        <dbReference type="Proteomes" id="UP001652662"/>
    </source>
</evidence>
<dbReference type="GeneID" id="103553054"/>
<dbReference type="RefSeq" id="XP_070464215.1">
    <property type="nucleotide sequence ID" value="XM_070608114.1"/>
</dbReference>
<evidence type="ECO:0000313" key="4">
    <source>
        <dbReference type="RefSeq" id="XP_070464214.1"/>
    </source>
</evidence>
<sequence>MRVPGACLGVLPPGPLVTAPAWRGRVSAHGGSGSSVAASPAAPHWPACRGARLTQGPALGDIASRGLAGLRSPSPRCRLDRCARRSPPTSAAASGSAGPAWSDVGSRRHRDPSGGSGVGAASTARAPVPAAGASGRVRAAGAGRTCVCLCRSRTGGRPRGHSLNVLGTRTWNGGETDTKKEEDPLCWTPVSSMGVCSLEQSPQICILHLNPAHVLVAPLDLQKPQRWRN</sequence>
<dbReference type="RefSeq" id="XP_070464216.1">
    <property type="nucleotide sequence ID" value="XM_070608115.1"/>
</dbReference>
<dbReference type="Proteomes" id="UP001652662">
    <property type="component" value="Unplaced"/>
</dbReference>
<evidence type="ECO:0000313" key="5">
    <source>
        <dbReference type="RefSeq" id="XP_070464215.1"/>
    </source>
</evidence>
<feature type="compositionally biased region" description="Polar residues" evidence="1">
    <location>
        <begin position="165"/>
        <end position="175"/>
    </location>
</feature>